<evidence type="ECO:0000256" key="4">
    <source>
        <dbReference type="SAM" id="SignalP"/>
    </source>
</evidence>
<dbReference type="GO" id="GO:0016829">
    <property type="term" value="F:lyase activity"/>
    <property type="evidence" value="ECO:0007669"/>
    <property type="project" value="UniProtKB-KW"/>
</dbReference>
<dbReference type="InterPro" id="IPR008397">
    <property type="entry name" value="Alginate_lyase_dom"/>
</dbReference>
<dbReference type="EMBL" id="JBHTLU010000013">
    <property type="protein sequence ID" value="MFD1220574.1"/>
    <property type="molecule type" value="Genomic_DNA"/>
</dbReference>
<dbReference type="InterPro" id="IPR008929">
    <property type="entry name" value="Chondroitin_lyas"/>
</dbReference>
<evidence type="ECO:0000256" key="1">
    <source>
        <dbReference type="ARBA" id="ARBA00022729"/>
    </source>
</evidence>
<organism evidence="6 7">
    <name type="scientific">Paenibacillus vulneris</name>
    <dbReference type="NCBI Taxonomy" id="1133364"/>
    <lineage>
        <taxon>Bacteria</taxon>
        <taxon>Bacillati</taxon>
        <taxon>Bacillota</taxon>
        <taxon>Bacilli</taxon>
        <taxon>Bacillales</taxon>
        <taxon>Paenibacillaceae</taxon>
        <taxon>Paenibacillus</taxon>
    </lineage>
</organism>
<dbReference type="RefSeq" id="WP_179136105.1">
    <property type="nucleotide sequence ID" value="NZ_BAABJG010000006.1"/>
</dbReference>
<evidence type="ECO:0000256" key="2">
    <source>
        <dbReference type="ARBA" id="ARBA00023239"/>
    </source>
</evidence>
<evidence type="ECO:0000313" key="6">
    <source>
        <dbReference type="EMBL" id="MFD1220574.1"/>
    </source>
</evidence>
<keyword evidence="7" id="KW-1185">Reference proteome</keyword>
<gene>
    <name evidence="6" type="ORF">ACFQ4B_10615</name>
</gene>
<evidence type="ECO:0000313" key="7">
    <source>
        <dbReference type="Proteomes" id="UP001597180"/>
    </source>
</evidence>
<feature type="region of interest" description="Disordered" evidence="3">
    <location>
        <begin position="29"/>
        <end position="51"/>
    </location>
</feature>
<comment type="caution">
    <text evidence="6">The sequence shown here is derived from an EMBL/GenBank/DDBJ whole genome shotgun (WGS) entry which is preliminary data.</text>
</comment>
<feature type="signal peptide" evidence="4">
    <location>
        <begin position="1"/>
        <end position="16"/>
    </location>
</feature>
<evidence type="ECO:0000256" key="3">
    <source>
        <dbReference type="SAM" id="MobiDB-lite"/>
    </source>
</evidence>
<feature type="chain" id="PRO_5046047231" evidence="4">
    <location>
        <begin position="17"/>
        <end position="447"/>
    </location>
</feature>
<reference evidence="7" key="1">
    <citation type="journal article" date="2019" name="Int. J. Syst. Evol. Microbiol.">
        <title>The Global Catalogue of Microorganisms (GCM) 10K type strain sequencing project: providing services to taxonomists for standard genome sequencing and annotation.</title>
        <authorList>
            <consortium name="The Broad Institute Genomics Platform"/>
            <consortium name="The Broad Institute Genome Sequencing Center for Infectious Disease"/>
            <person name="Wu L."/>
            <person name="Ma J."/>
        </authorList>
    </citation>
    <scope>NUCLEOTIDE SEQUENCE [LARGE SCALE GENOMIC DNA]</scope>
    <source>
        <strain evidence="7">CCUG 53270</strain>
    </source>
</reference>
<dbReference type="Proteomes" id="UP001597180">
    <property type="component" value="Unassembled WGS sequence"/>
</dbReference>
<sequence length="447" mass="49437">MGRKIKLAFISGFTLAAAVLPGCTMPPETPLRAKQASEAPSGSPAASLPTANQGENMTIAKEAAEPDTLILNASVLQDIRSKVKSNQAADFQAALNQLRKEADLALKTGPFSVVHKQSTPPSGDKHDYMSMAPYWWPDPGKPDGRPYIQKDGQTNPERATNRYDATRLGNMASAVETLALAYYLTGHEPYGEKAAMLLRVWFLDAETRMNPNMNFGQSVPGRTDGRKEGVLDSRHFLTTSDAAALLAGSPNWPDKDMAAYKSWVKEYTGWLKVNKLALEEKAAKNNHGTWYDAIYTGLTLFIGEKDAAAAYLRETVPKRVAAQIQPDGSMPLEMSRTRSFHYPVFNLEAFSMLALYGSKVGFDAWNYQTTDGKSIHQAYQFLVPYFNGKPWEREQIKAENESEFAFYLREAAVVYKDPSYADAADKTLGTSRNSSRTNLIATKPVFK</sequence>
<accession>A0ABW3UK03</accession>
<proteinExistence type="predicted"/>
<dbReference type="Gene3D" id="1.50.10.100">
    <property type="entry name" value="Chondroitin AC/alginate lyase"/>
    <property type="match status" value="1"/>
</dbReference>
<keyword evidence="1 4" id="KW-0732">Signal</keyword>
<name>A0ABW3UK03_9BACL</name>
<feature type="domain" description="Alginate lyase" evidence="5">
    <location>
        <begin position="113"/>
        <end position="387"/>
    </location>
</feature>
<feature type="compositionally biased region" description="Low complexity" evidence="3">
    <location>
        <begin position="36"/>
        <end position="51"/>
    </location>
</feature>
<dbReference type="SUPFAM" id="SSF48230">
    <property type="entry name" value="Chondroitin AC/alginate lyase"/>
    <property type="match status" value="1"/>
</dbReference>
<protein>
    <submittedName>
        <fullName evidence="6">Alginate lyase family protein</fullName>
    </submittedName>
</protein>
<keyword evidence="2 6" id="KW-0456">Lyase</keyword>
<evidence type="ECO:0000259" key="5">
    <source>
        <dbReference type="Pfam" id="PF05426"/>
    </source>
</evidence>
<dbReference type="Pfam" id="PF05426">
    <property type="entry name" value="Alginate_lyase"/>
    <property type="match status" value="1"/>
</dbReference>